<evidence type="ECO:0000313" key="2">
    <source>
        <dbReference type="EMBL" id="QGG43029.1"/>
    </source>
</evidence>
<gene>
    <name evidence="2" type="ORF">GEV26_17505</name>
</gene>
<proteinExistence type="predicted"/>
<name>A0A5Q2MM90_9ACTN</name>
<organism evidence="2 3">
    <name type="scientific">Aeromicrobium yanjiei</name>
    <dbReference type="NCBI Taxonomy" id="2662028"/>
    <lineage>
        <taxon>Bacteria</taxon>
        <taxon>Bacillati</taxon>
        <taxon>Actinomycetota</taxon>
        <taxon>Actinomycetes</taxon>
        <taxon>Propionibacteriales</taxon>
        <taxon>Nocardioidaceae</taxon>
        <taxon>Aeromicrobium</taxon>
    </lineage>
</organism>
<feature type="chain" id="PRO_5024400629" description="Lipoprotein" evidence="1">
    <location>
        <begin position="19"/>
        <end position="221"/>
    </location>
</feature>
<dbReference type="RefSeq" id="WP_153654833.1">
    <property type="nucleotide sequence ID" value="NZ_CP045737.1"/>
</dbReference>
<dbReference type="EMBL" id="CP045737">
    <property type="protein sequence ID" value="QGG43029.1"/>
    <property type="molecule type" value="Genomic_DNA"/>
</dbReference>
<protein>
    <recommendedName>
        <fullName evidence="4">Lipoprotein</fullName>
    </recommendedName>
</protein>
<keyword evidence="1" id="KW-0732">Signal</keyword>
<accession>A0A5Q2MM90</accession>
<dbReference type="Proteomes" id="UP000392064">
    <property type="component" value="Chromosome"/>
</dbReference>
<dbReference type="InterPro" id="IPR010916">
    <property type="entry name" value="TonB_box_CS"/>
</dbReference>
<dbReference type="KEGG" id="aef:GEV26_17505"/>
<dbReference type="Gene3D" id="2.50.20.20">
    <property type="match status" value="1"/>
</dbReference>
<sequence>MMRTRVLAVLAAATFALAGCGGGSEDDVSDLSAKEILAKSKAAAKDADSLTVEGEGQTGTTRIEVDMEFTKTTGEGSISADDAEIELLSVDDKTYFKAGPEVYSQFGANGDQIARTIGDKWILASGDAFKQIVTFANRDSFIDQLLTPDTAPTKTKGKKVEGVDCVGLTTKTGTLYVDRSDARPIRLDPEGGSGKLTFDYDDVDPAKAPQADDVFELGALG</sequence>
<evidence type="ECO:0008006" key="4">
    <source>
        <dbReference type="Google" id="ProtNLM"/>
    </source>
</evidence>
<reference evidence="2 3" key="1">
    <citation type="submission" date="2019-11" db="EMBL/GenBank/DDBJ databases">
        <authorList>
            <person name="Li J."/>
        </authorList>
    </citation>
    <scope>NUCLEOTIDE SEQUENCE [LARGE SCALE GENOMIC DNA]</scope>
    <source>
        <strain evidence="2 3">MF47</strain>
    </source>
</reference>
<keyword evidence="3" id="KW-1185">Reference proteome</keyword>
<evidence type="ECO:0000256" key="1">
    <source>
        <dbReference type="SAM" id="SignalP"/>
    </source>
</evidence>
<dbReference type="PROSITE" id="PS00430">
    <property type="entry name" value="TONB_DEPENDENT_REC_1"/>
    <property type="match status" value="1"/>
</dbReference>
<dbReference type="AlphaFoldDB" id="A0A5Q2MM90"/>
<dbReference type="PROSITE" id="PS51257">
    <property type="entry name" value="PROKAR_LIPOPROTEIN"/>
    <property type="match status" value="1"/>
</dbReference>
<evidence type="ECO:0000313" key="3">
    <source>
        <dbReference type="Proteomes" id="UP000392064"/>
    </source>
</evidence>
<feature type="signal peptide" evidence="1">
    <location>
        <begin position="1"/>
        <end position="18"/>
    </location>
</feature>